<dbReference type="SMART" id="SM00823">
    <property type="entry name" value="PKS_PP"/>
    <property type="match status" value="1"/>
</dbReference>
<dbReference type="SUPFAM" id="SSF47336">
    <property type="entry name" value="ACP-like"/>
    <property type="match status" value="1"/>
</dbReference>
<sequence>MATPPPNYFTCTLGQAAKLNKSHPPKPYKTIPELIKYHARHNPNSPAVGFPIPPPPKPLPHSQPRHPNQTQPQNQEAEPQWTHRTFTFSELSTGINIISDALFATIGPFIERPQTVALLCPSGPVFLFTWLALMDWGCGVLLLAPQVPADGIRSLCEDCSAMVLLFDRKWVDTSSSSTSSDEGYPKPPYHIFRMLCKKVLHHPNSPVLPFPSRYPHINEHTTAYTHHTSGTSTGLPKPIHISHHQAIGVLPHLTESPGSTSQSAGATFTTTPLYHGGIADVLRAWTSDAMVWLFPASEVPITARNIFSCIQTTERAASVEGMPGVKYFSSVPYVLQMLSTAPKQVDMLRSLDIVGVGGAALPVEVGDKLVSKGVNLISRFGSAESGFLLSSHRTFSLDKEWAYLRAPSPSPSSSSFSQNTTPSTSSYIEFEEQPSNSHDHAGGGKGGTKRLYELVVKRGWPYIVKSNRPDGSYATADVFERHPMIQGAWKYHSRADGQVTLVTGEKFDPEPLESALSSSSVLLSDVLVFGNGRPFPGALVFRSEVAKGMDDESLLEEVGPLLENLNRGSQGHARVQRGMLVPMPYVEDGVSKSSKGTVLRGVVERRYRGDIEGAYERMDTDFKEQGHVGDRDVMGYIKGVIEDTVGWKSKVALTVDTDLFAFGVDSVAGTRIRQRLKGLVGGEGRGIPLSIVEDCGSVRGLGEYVLQKRHGIESDKEENEEQLMLDLVNKFSHFKLSKSAASITNRGSQVKRGRAVVLTGATGALGAHILHLLRMSDDVEKIYCLVRGSDDCAARERINKALTQKGLEGLDTEAPFDRKVQVLQAELSDPLLGLGQGMYEQLATHVDLILHIAWTVNFLLPLRTFIHSSITGLHNLLTLALHARNPHCQFSYCSSTASSINSSLSPIPEKILKDPEVASPLGYSRSKWVAEQICLRAHESTELRGRVRVMRVGQLGGDSRDGVWNEREAWVMIMESMGLVGCLPVLRGEGLDWLAVDLAAKAFLEAANVDAVDGAEEGRGGVRVFHILNEHREPQWNDLLHWLRKKEDFDIVSPQEWIRRLENCQNSGHPALKLLGLWKESHCIASENSKAEVRPRFELEKTKRLVPVMRDVKAVDEEYVGRIWGWVRGNLDR</sequence>
<reference evidence="5" key="1">
    <citation type="journal article" date="2020" name="Stud. Mycol.">
        <title>101 Dothideomycetes genomes: a test case for predicting lifestyles and emergence of pathogens.</title>
        <authorList>
            <person name="Haridas S."/>
            <person name="Albert R."/>
            <person name="Binder M."/>
            <person name="Bloem J."/>
            <person name="Labutti K."/>
            <person name="Salamov A."/>
            <person name="Andreopoulos B."/>
            <person name="Baker S."/>
            <person name="Barry K."/>
            <person name="Bills G."/>
            <person name="Bluhm B."/>
            <person name="Cannon C."/>
            <person name="Castanera R."/>
            <person name="Culley D."/>
            <person name="Daum C."/>
            <person name="Ezra D."/>
            <person name="Gonzalez J."/>
            <person name="Henrissat B."/>
            <person name="Kuo A."/>
            <person name="Liang C."/>
            <person name="Lipzen A."/>
            <person name="Lutzoni F."/>
            <person name="Magnuson J."/>
            <person name="Mondo S."/>
            <person name="Nolan M."/>
            <person name="Ohm R."/>
            <person name="Pangilinan J."/>
            <person name="Park H.-J."/>
            <person name="Ramirez L."/>
            <person name="Alfaro M."/>
            <person name="Sun H."/>
            <person name="Tritt A."/>
            <person name="Yoshinaga Y."/>
            <person name="Zwiers L.-H."/>
            <person name="Turgeon B."/>
            <person name="Goodwin S."/>
            <person name="Spatafora J."/>
            <person name="Crous P."/>
            <person name="Grigoriev I."/>
        </authorList>
    </citation>
    <scope>NUCLEOTIDE SEQUENCE</scope>
    <source>
        <strain evidence="5">ATCC 74209</strain>
    </source>
</reference>
<feature type="compositionally biased region" description="Polar residues" evidence="3">
    <location>
        <begin position="68"/>
        <end position="80"/>
    </location>
</feature>
<evidence type="ECO:0000313" key="5">
    <source>
        <dbReference type="EMBL" id="KAF2200028.1"/>
    </source>
</evidence>
<dbReference type="PROSITE" id="PS00012">
    <property type="entry name" value="PHOSPHOPANTETHEINE"/>
    <property type="match status" value="1"/>
</dbReference>
<dbReference type="Pfam" id="PF23562">
    <property type="entry name" value="AMP-binding_C_3"/>
    <property type="match status" value="1"/>
</dbReference>
<dbReference type="SUPFAM" id="SSF51735">
    <property type="entry name" value="NAD(P)-binding Rossmann-fold domains"/>
    <property type="match status" value="1"/>
</dbReference>
<dbReference type="AlphaFoldDB" id="A0A9P4JIF0"/>
<dbReference type="Pfam" id="PF00501">
    <property type="entry name" value="AMP-binding"/>
    <property type="match status" value="1"/>
</dbReference>
<dbReference type="Pfam" id="PF07993">
    <property type="entry name" value="NAD_binding_4"/>
    <property type="match status" value="1"/>
</dbReference>
<dbReference type="PANTHER" id="PTHR43439:SF2">
    <property type="entry name" value="ENZYME, PUTATIVE (JCVI)-RELATED"/>
    <property type="match status" value="1"/>
</dbReference>
<feature type="region of interest" description="Disordered" evidence="3">
    <location>
        <begin position="408"/>
        <end position="446"/>
    </location>
</feature>
<evidence type="ECO:0000256" key="2">
    <source>
        <dbReference type="ARBA" id="ARBA00022553"/>
    </source>
</evidence>
<dbReference type="InterPro" id="IPR036291">
    <property type="entry name" value="NAD(P)-bd_dom_sf"/>
</dbReference>
<feature type="domain" description="Polyketide synthase-like phosphopantetheine-binding" evidence="4">
    <location>
        <begin position="634"/>
        <end position="709"/>
    </location>
</feature>
<dbReference type="Proteomes" id="UP000799536">
    <property type="component" value="Unassembled WGS sequence"/>
</dbReference>
<evidence type="ECO:0000259" key="4">
    <source>
        <dbReference type="SMART" id="SM00823"/>
    </source>
</evidence>
<dbReference type="Gene3D" id="3.40.50.720">
    <property type="entry name" value="NAD(P)-binding Rossmann-like Domain"/>
    <property type="match status" value="1"/>
</dbReference>
<dbReference type="InterPro" id="IPR006162">
    <property type="entry name" value="Ppantetheine_attach_site"/>
</dbReference>
<dbReference type="InterPro" id="IPR013120">
    <property type="entry name" value="FAR_NAD-bd"/>
</dbReference>
<evidence type="ECO:0000256" key="3">
    <source>
        <dbReference type="SAM" id="MobiDB-lite"/>
    </source>
</evidence>
<comment type="caution">
    <text evidence="5">The sequence shown here is derived from an EMBL/GenBank/DDBJ whole genome shotgun (WGS) entry which is preliminary data.</text>
</comment>
<dbReference type="InterPro" id="IPR036736">
    <property type="entry name" value="ACP-like_sf"/>
</dbReference>
<dbReference type="Gene3D" id="3.40.50.12780">
    <property type="entry name" value="N-terminal domain of ligase-like"/>
    <property type="match status" value="1"/>
</dbReference>
<organism evidence="5 6">
    <name type="scientific">Delitschia confertaspora ATCC 74209</name>
    <dbReference type="NCBI Taxonomy" id="1513339"/>
    <lineage>
        <taxon>Eukaryota</taxon>
        <taxon>Fungi</taxon>
        <taxon>Dikarya</taxon>
        <taxon>Ascomycota</taxon>
        <taxon>Pezizomycotina</taxon>
        <taxon>Dothideomycetes</taxon>
        <taxon>Pleosporomycetidae</taxon>
        <taxon>Pleosporales</taxon>
        <taxon>Delitschiaceae</taxon>
        <taxon>Delitschia</taxon>
    </lineage>
</organism>
<feature type="region of interest" description="Disordered" evidence="3">
    <location>
        <begin position="40"/>
        <end position="80"/>
    </location>
</feature>
<dbReference type="InterPro" id="IPR051414">
    <property type="entry name" value="Adenylate-forming_Reductase"/>
</dbReference>
<name>A0A9P4JIF0_9PLEO</name>
<keyword evidence="6" id="KW-1185">Reference proteome</keyword>
<dbReference type="SUPFAM" id="SSF56801">
    <property type="entry name" value="Acetyl-CoA synthetase-like"/>
    <property type="match status" value="1"/>
</dbReference>
<protein>
    <submittedName>
        <fullName evidence="5">Acetyl-CoA synthetase-like protein</fullName>
    </submittedName>
</protein>
<dbReference type="InterPro" id="IPR009081">
    <property type="entry name" value="PP-bd_ACP"/>
</dbReference>
<dbReference type="EMBL" id="ML994043">
    <property type="protein sequence ID" value="KAF2200028.1"/>
    <property type="molecule type" value="Genomic_DNA"/>
</dbReference>
<feature type="compositionally biased region" description="Low complexity" evidence="3">
    <location>
        <begin position="411"/>
        <end position="426"/>
    </location>
</feature>
<evidence type="ECO:0000313" key="6">
    <source>
        <dbReference type="Proteomes" id="UP000799536"/>
    </source>
</evidence>
<dbReference type="InterPro" id="IPR042099">
    <property type="entry name" value="ANL_N_sf"/>
</dbReference>
<proteinExistence type="predicted"/>
<feature type="compositionally biased region" description="Pro residues" evidence="3">
    <location>
        <begin position="51"/>
        <end position="61"/>
    </location>
</feature>
<evidence type="ECO:0000256" key="1">
    <source>
        <dbReference type="ARBA" id="ARBA00022450"/>
    </source>
</evidence>
<dbReference type="GO" id="GO:0031177">
    <property type="term" value="F:phosphopantetheine binding"/>
    <property type="evidence" value="ECO:0007669"/>
    <property type="project" value="InterPro"/>
</dbReference>
<keyword evidence="2" id="KW-0597">Phosphoprotein</keyword>
<dbReference type="Pfam" id="PF00550">
    <property type="entry name" value="PP-binding"/>
    <property type="match status" value="1"/>
</dbReference>
<accession>A0A9P4JIF0</accession>
<dbReference type="InterPro" id="IPR000873">
    <property type="entry name" value="AMP-dep_synth/lig_dom"/>
</dbReference>
<dbReference type="OrthoDB" id="429813at2759"/>
<dbReference type="PANTHER" id="PTHR43439">
    <property type="entry name" value="PHENYLACETATE-COENZYME A LIGASE"/>
    <property type="match status" value="1"/>
</dbReference>
<keyword evidence="1" id="KW-0596">Phosphopantetheine</keyword>
<dbReference type="InterPro" id="IPR020806">
    <property type="entry name" value="PKS_PP-bd"/>
</dbReference>
<gene>
    <name evidence="5" type="ORF">GQ43DRAFT_418947</name>
</gene>